<dbReference type="GO" id="GO:0022857">
    <property type="term" value="F:transmembrane transporter activity"/>
    <property type="evidence" value="ECO:0007669"/>
    <property type="project" value="InterPro"/>
</dbReference>
<evidence type="ECO:0000256" key="1">
    <source>
        <dbReference type="ARBA" id="ARBA00004141"/>
    </source>
</evidence>
<keyword evidence="2" id="KW-0472">Membrane</keyword>
<keyword evidence="2" id="KW-1133">Transmembrane helix</keyword>
<feature type="non-terminal residue" evidence="4">
    <location>
        <position position="1"/>
    </location>
</feature>
<feature type="transmembrane region" description="Helical" evidence="2">
    <location>
        <begin position="388"/>
        <end position="410"/>
    </location>
</feature>
<organism evidence="4">
    <name type="scientific">Lygus hesperus</name>
    <name type="common">Western plant bug</name>
    <dbReference type="NCBI Taxonomy" id="30085"/>
    <lineage>
        <taxon>Eukaryota</taxon>
        <taxon>Metazoa</taxon>
        <taxon>Ecdysozoa</taxon>
        <taxon>Arthropoda</taxon>
        <taxon>Hexapoda</taxon>
        <taxon>Insecta</taxon>
        <taxon>Pterygota</taxon>
        <taxon>Neoptera</taxon>
        <taxon>Paraneoptera</taxon>
        <taxon>Hemiptera</taxon>
        <taxon>Heteroptera</taxon>
        <taxon>Panheteroptera</taxon>
        <taxon>Cimicomorpha</taxon>
        <taxon>Miridae</taxon>
        <taxon>Mirini</taxon>
        <taxon>Lygus</taxon>
    </lineage>
</organism>
<comment type="subcellular location">
    <subcellularLocation>
        <location evidence="1">Membrane</location>
        <topology evidence="1">Multi-pass membrane protein</topology>
    </subcellularLocation>
</comment>
<feature type="transmembrane region" description="Helical" evidence="2">
    <location>
        <begin position="327"/>
        <end position="344"/>
    </location>
</feature>
<dbReference type="SUPFAM" id="SSF103473">
    <property type="entry name" value="MFS general substrate transporter"/>
    <property type="match status" value="1"/>
</dbReference>
<feature type="transmembrane region" description="Helical" evidence="2">
    <location>
        <begin position="124"/>
        <end position="143"/>
    </location>
</feature>
<dbReference type="EMBL" id="GBHO01031049">
    <property type="protein sequence ID" value="JAG12555.1"/>
    <property type="molecule type" value="Transcribed_RNA"/>
</dbReference>
<dbReference type="InterPro" id="IPR020846">
    <property type="entry name" value="MFS_dom"/>
</dbReference>
<reference evidence="4" key="2">
    <citation type="submission" date="2014-07" db="EMBL/GenBank/DDBJ databases">
        <authorList>
            <person name="Hull J."/>
        </authorList>
    </citation>
    <scope>NUCLEOTIDE SEQUENCE</scope>
</reference>
<sequence length="473" mass="51545">SSWTPGNVIFRPETLQNHHSAPRIDDQKRRIAMSDVTPVVGAAAPDGGSRAWLVMIGSFLCNGLIFGLINTYSVIYSRLHKDLEADQVPDASSKAALVGSLAIGTTFFLSPIAGILTDKIGVRLTTFLGGLLAFVGLFSSSYLTHKVEALYLTYGVMFGIGASLAYTPSLVILGHYFQKYLGLVNGFVTAGSSIFTIVMPHFIDLLLRNLELPSTLRCLSLFMAALMVIAPLFKPITPSKNVKLEKSEFKSLLNAGIWKEKRYVIWATVIPIALFGYFVPYVYMVEFVQTRFPEEDGKILVTCLGLTSGLGRIIFGKIADNPRVDRIFLQQLSFVCIGVLTMLMTVTHRFFILELIALGMGLFDGCFISLLGPIAFDLCGQSGAGQAIGFLLGFCSLPLTIGPPLAGMIYDHTKSYTLPFLLAGIPPIIGGFVLCLVRCTPPRGPQPGESPLLKHKPKLYLSIESCDESRNII</sequence>
<feature type="domain" description="Major facilitator superfamily (MFS) profile" evidence="3">
    <location>
        <begin position="51"/>
        <end position="442"/>
    </location>
</feature>
<feature type="transmembrane region" description="Helical" evidence="2">
    <location>
        <begin position="52"/>
        <end position="75"/>
    </location>
</feature>
<dbReference type="PANTHER" id="PTHR11360">
    <property type="entry name" value="MONOCARBOXYLATE TRANSPORTER"/>
    <property type="match status" value="1"/>
</dbReference>
<dbReference type="InterPro" id="IPR036259">
    <property type="entry name" value="MFS_trans_sf"/>
</dbReference>
<dbReference type="InterPro" id="IPR011701">
    <property type="entry name" value="MFS"/>
</dbReference>
<evidence type="ECO:0000259" key="3">
    <source>
        <dbReference type="PROSITE" id="PS50850"/>
    </source>
</evidence>
<feature type="transmembrane region" description="Helical" evidence="2">
    <location>
        <begin position="416"/>
        <end position="437"/>
    </location>
</feature>
<dbReference type="Pfam" id="PF07690">
    <property type="entry name" value="MFS_1"/>
    <property type="match status" value="1"/>
</dbReference>
<evidence type="ECO:0000256" key="2">
    <source>
        <dbReference type="SAM" id="Phobius"/>
    </source>
</evidence>
<feature type="transmembrane region" description="Helical" evidence="2">
    <location>
        <begin position="95"/>
        <end position="117"/>
    </location>
</feature>
<protein>
    <submittedName>
        <fullName evidence="4">Monocarboxylate transporter 10</fullName>
    </submittedName>
</protein>
<feature type="transmembrane region" description="Helical" evidence="2">
    <location>
        <begin position="263"/>
        <end position="285"/>
    </location>
</feature>
<dbReference type="PANTHER" id="PTHR11360:SF312">
    <property type="entry name" value="KARMOISIN, ISOFORM B"/>
    <property type="match status" value="1"/>
</dbReference>
<keyword evidence="2" id="KW-0812">Transmembrane</keyword>
<feature type="transmembrane region" description="Helical" evidence="2">
    <location>
        <begin position="180"/>
        <end position="202"/>
    </location>
</feature>
<accession>A0A0A9X639</accession>
<dbReference type="FunFam" id="1.20.1250.20:FF:000413">
    <property type="entry name" value="Karmoisin, isoform B"/>
    <property type="match status" value="1"/>
</dbReference>
<dbReference type="GO" id="GO:0016020">
    <property type="term" value="C:membrane"/>
    <property type="evidence" value="ECO:0007669"/>
    <property type="project" value="UniProtKB-SubCell"/>
</dbReference>
<feature type="transmembrane region" description="Helical" evidence="2">
    <location>
        <begin position="149"/>
        <end position="173"/>
    </location>
</feature>
<evidence type="ECO:0000313" key="4">
    <source>
        <dbReference type="EMBL" id="JAG12555.1"/>
    </source>
</evidence>
<proteinExistence type="predicted"/>
<name>A0A0A9X639_LYGHE</name>
<dbReference type="Gene3D" id="1.20.1250.20">
    <property type="entry name" value="MFS general substrate transporter like domains"/>
    <property type="match status" value="2"/>
</dbReference>
<feature type="transmembrane region" description="Helical" evidence="2">
    <location>
        <begin position="350"/>
        <end position="376"/>
    </location>
</feature>
<gene>
    <name evidence="4" type="primary">slc16a10</name>
    <name evidence="4" type="ORF">CM83_59103</name>
</gene>
<feature type="transmembrane region" description="Helical" evidence="2">
    <location>
        <begin position="214"/>
        <end position="233"/>
    </location>
</feature>
<dbReference type="AlphaFoldDB" id="A0A0A9X639"/>
<reference evidence="4" key="1">
    <citation type="journal article" date="2014" name="PLoS ONE">
        <title>Transcriptome-Based Identification of ABC Transporters in the Western Tarnished Plant Bug Lygus hesperus.</title>
        <authorList>
            <person name="Hull J.J."/>
            <person name="Chaney K."/>
            <person name="Geib S.M."/>
            <person name="Fabrick J.A."/>
            <person name="Brent C.S."/>
            <person name="Walsh D."/>
            <person name="Lavine L.C."/>
        </authorList>
    </citation>
    <scope>NUCLEOTIDE SEQUENCE</scope>
</reference>
<dbReference type="PROSITE" id="PS50850">
    <property type="entry name" value="MFS"/>
    <property type="match status" value="1"/>
</dbReference>
<dbReference type="InterPro" id="IPR050327">
    <property type="entry name" value="Proton-linked_MCT"/>
</dbReference>